<dbReference type="OrthoDB" id="3256376at2759"/>
<protein>
    <submittedName>
        <fullName evidence="2">Uncharacterized protein</fullName>
    </submittedName>
</protein>
<reference evidence="3" key="1">
    <citation type="journal article" date="2008" name="Nat. Genet.">
        <title>The Pristionchus pacificus genome provides a unique perspective on nematode lifestyle and parasitism.</title>
        <authorList>
            <person name="Dieterich C."/>
            <person name="Clifton S.W."/>
            <person name="Schuster L.N."/>
            <person name="Chinwalla A."/>
            <person name="Delehaunty K."/>
            <person name="Dinkelacker I."/>
            <person name="Fulton L."/>
            <person name="Fulton R."/>
            <person name="Godfrey J."/>
            <person name="Minx P."/>
            <person name="Mitreva M."/>
            <person name="Roeseler W."/>
            <person name="Tian H."/>
            <person name="Witte H."/>
            <person name="Yang S.P."/>
            <person name="Wilson R.K."/>
            <person name="Sommer R.J."/>
        </authorList>
    </citation>
    <scope>NUCLEOTIDE SEQUENCE [LARGE SCALE GENOMIC DNA]</scope>
    <source>
        <strain evidence="3">PS312</strain>
    </source>
</reference>
<evidence type="ECO:0000256" key="1">
    <source>
        <dbReference type="SAM" id="MobiDB-lite"/>
    </source>
</evidence>
<sequence>ILSRLKKGERMDRPEGCSDDLSVESSRNNATVSSFCTLSRPLGRRESNTQCWAKIPSERSNFSILRIRMAILLEQ</sequence>
<feature type="compositionally biased region" description="Basic and acidic residues" evidence="1">
    <location>
        <begin position="1"/>
        <end position="16"/>
    </location>
</feature>
<evidence type="ECO:0000313" key="2">
    <source>
        <dbReference type="EnsemblMetazoa" id="PPA36486.1"/>
    </source>
</evidence>
<gene>
    <name evidence="2" type="primary">WBGene00274855</name>
</gene>
<accession>A0A8R1YU62</accession>
<reference evidence="2" key="2">
    <citation type="submission" date="2022-06" db="UniProtKB">
        <authorList>
            <consortium name="EnsemblMetazoa"/>
        </authorList>
    </citation>
    <scope>IDENTIFICATION</scope>
    <source>
        <strain evidence="2">PS312</strain>
    </source>
</reference>
<organism evidence="2 3">
    <name type="scientific">Pristionchus pacificus</name>
    <name type="common">Parasitic nematode worm</name>
    <dbReference type="NCBI Taxonomy" id="54126"/>
    <lineage>
        <taxon>Eukaryota</taxon>
        <taxon>Metazoa</taxon>
        <taxon>Ecdysozoa</taxon>
        <taxon>Nematoda</taxon>
        <taxon>Chromadorea</taxon>
        <taxon>Rhabditida</taxon>
        <taxon>Rhabditina</taxon>
        <taxon>Diplogasteromorpha</taxon>
        <taxon>Diplogasteroidea</taxon>
        <taxon>Neodiplogasteridae</taxon>
        <taxon>Pristionchus</taxon>
    </lineage>
</organism>
<dbReference type="Proteomes" id="UP000005239">
    <property type="component" value="Unassembled WGS sequence"/>
</dbReference>
<accession>A0A2A6CWQ0</accession>
<feature type="region of interest" description="Disordered" evidence="1">
    <location>
        <begin position="1"/>
        <end position="24"/>
    </location>
</feature>
<name>A0A2A6CWQ0_PRIPA</name>
<dbReference type="AlphaFoldDB" id="A0A2A6CWQ0"/>
<dbReference type="EnsemblMetazoa" id="PPA36486.1">
    <property type="protein sequence ID" value="PPA36486.1"/>
    <property type="gene ID" value="WBGene00274855"/>
</dbReference>
<keyword evidence="3" id="KW-1185">Reference proteome</keyword>
<evidence type="ECO:0000313" key="3">
    <source>
        <dbReference type="Proteomes" id="UP000005239"/>
    </source>
</evidence>
<proteinExistence type="predicted"/>